<feature type="domain" description="FAD-binding PCMH-type" evidence="9">
    <location>
        <begin position="92"/>
        <end position="273"/>
    </location>
</feature>
<evidence type="ECO:0000256" key="8">
    <source>
        <dbReference type="PIRSR" id="PIRSR625650-4"/>
    </source>
</evidence>
<feature type="binding site" evidence="7">
    <location>
        <begin position="124"/>
        <end position="130"/>
    </location>
    <ligand>
        <name>FAD</name>
        <dbReference type="ChEBI" id="CHEBI:57692"/>
    </ligand>
</feature>
<evidence type="ECO:0000256" key="3">
    <source>
        <dbReference type="ARBA" id="ARBA00022827"/>
    </source>
</evidence>
<name>A0A3M9MI27_9MICO</name>
<feature type="site" description="Important for enzyme activity" evidence="8">
    <location>
        <position position="308"/>
    </location>
</feature>
<dbReference type="RefSeq" id="WP_123269421.1">
    <property type="nucleotide sequence ID" value="NZ_RJJQ01000001.1"/>
</dbReference>
<dbReference type="Gene3D" id="3.30.70.3450">
    <property type="match status" value="1"/>
</dbReference>
<feature type="binding site" evidence="7">
    <location>
        <begin position="206"/>
        <end position="209"/>
    </location>
    <ligand>
        <name>FAD</name>
        <dbReference type="ChEBI" id="CHEBI:57692"/>
    </ligand>
</feature>
<accession>A0A3M9MI27</accession>
<dbReference type="InterPro" id="IPR016167">
    <property type="entry name" value="FAD-bd_PCMH_sub1"/>
</dbReference>
<dbReference type="Pfam" id="PF01565">
    <property type="entry name" value="FAD_binding_4"/>
    <property type="match status" value="1"/>
</dbReference>
<dbReference type="InterPro" id="IPR016169">
    <property type="entry name" value="FAD-bd_PCMH_sub2"/>
</dbReference>
<evidence type="ECO:0000313" key="10">
    <source>
        <dbReference type="EMBL" id="RNI25230.1"/>
    </source>
</evidence>
<dbReference type="Gene3D" id="3.30.43.10">
    <property type="entry name" value="Uridine Diphospho-n-acetylenolpyruvylglucosamine Reductase, domain 2"/>
    <property type="match status" value="1"/>
</dbReference>
<dbReference type="InterPro" id="IPR006094">
    <property type="entry name" value="Oxid_FAD_bind_N"/>
</dbReference>
<organism evidence="10 11">
    <name type="scientific">Flexivirga caeni</name>
    <dbReference type="NCBI Taxonomy" id="2294115"/>
    <lineage>
        <taxon>Bacteria</taxon>
        <taxon>Bacillati</taxon>
        <taxon>Actinomycetota</taxon>
        <taxon>Actinomycetes</taxon>
        <taxon>Micrococcales</taxon>
        <taxon>Dermacoccaceae</taxon>
        <taxon>Flexivirga</taxon>
    </lineage>
</organism>
<dbReference type="InterPro" id="IPR016171">
    <property type="entry name" value="Vanillyl_alc_oxidase_C-sub2"/>
</dbReference>
<keyword evidence="4" id="KW-0560">Oxidoreductase</keyword>
<feature type="binding site" evidence="7">
    <location>
        <begin position="257"/>
        <end position="263"/>
    </location>
    <ligand>
        <name>FAD</name>
        <dbReference type="ChEBI" id="CHEBI:57692"/>
    </ligand>
</feature>
<dbReference type="InterPro" id="IPR016166">
    <property type="entry name" value="FAD-bd_PCMH"/>
</dbReference>
<evidence type="ECO:0000256" key="4">
    <source>
        <dbReference type="ARBA" id="ARBA00023002"/>
    </source>
</evidence>
<dbReference type="SUPFAM" id="SSF55103">
    <property type="entry name" value="FAD-linked oxidases, C-terminal domain"/>
    <property type="match status" value="1"/>
</dbReference>
<dbReference type="InterPro" id="IPR036318">
    <property type="entry name" value="FAD-bd_PCMH-like_sf"/>
</dbReference>
<dbReference type="GO" id="GO:0008610">
    <property type="term" value="P:lipid biosynthetic process"/>
    <property type="evidence" value="ECO:0007669"/>
    <property type="project" value="InterPro"/>
</dbReference>
<dbReference type="SUPFAM" id="SSF56176">
    <property type="entry name" value="FAD-binding/transporter-associated domain-like"/>
    <property type="match status" value="1"/>
</dbReference>
<feature type="active site" description="Proton donor/acceptor" evidence="5">
    <location>
        <position position="445"/>
    </location>
</feature>
<dbReference type="Gene3D" id="3.30.465.10">
    <property type="match status" value="1"/>
</dbReference>
<dbReference type="Gene3D" id="1.10.45.10">
    <property type="entry name" value="Vanillyl-alcohol Oxidase, Chain A, domain 4"/>
    <property type="match status" value="1"/>
</dbReference>
<dbReference type="Gene3D" id="3.30.300.330">
    <property type="match status" value="1"/>
</dbReference>
<protein>
    <submittedName>
        <fullName evidence="10">FAD-binding oxidoreductase</fullName>
    </submittedName>
</protein>
<dbReference type="InterPro" id="IPR025650">
    <property type="entry name" value="Alkyl-DHAP_Synthase"/>
</dbReference>
<keyword evidence="11" id="KW-1185">Reference proteome</keyword>
<dbReference type="InterPro" id="IPR004113">
    <property type="entry name" value="FAD-bd_oxidored_4_C"/>
</dbReference>
<gene>
    <name evidence="10" type="ORF">EFY87_00895</name>
</gene>
<sequence>MHWSRWGDPRHTTTLPDSAAELMTLAFGEIQPQPAVDLRDVRVPVAGLATEHVAALRAVVGAAHVGGDDADRIHHTRGKSTPDLLAARAGDFSDAPDVVVRPGSADEVVAVLRVCAEHAIAVVPYGGGTSVVGGLVADRGDLRGVVSLDLRRLDRMVALDEESLTATLQAGLLGPAAEALLGERGYTLGHFPQSFEFASIGGFAATRSSGQSSSGYGRFDSLVISLTVATARGLWTLGRAPATAAGPDLRQLVLGSEGTFGVITDVTVMVRPAPAEKVYETWRWASFADGATAMRRLVQDDLNPTVLRLSDETETAINLSDPAAIGLSDAGGVQMVCGFEGTAARVARLRAEVHEALGELGGERAGEQRGAAWAEGRFAAPYLRDALLDEGVLVETLETATGWSNLQHLYTEVKAAIGAAAGEQGFDPVILCHISHVYRAGASLYFTVAMREADDGAAQWAPIKRAASDAIEASGGTITHHHAVGRDHKPWLADEIGAPGVAALRAVKQALDPEGILNPGVLIP</sequence>
<dbReference type="InterPro" id="IPR016164">
    <property type="entry name" value="FAD-linked_Oxase-like_C"/>
</dbReference>
<dbReference type="GO" id="GO:0016491">
    <property type="term" value="F:oxidoreductase activity"/>
    <property type="evidence" value="ECO:0007669"/>
    <property type="project" value="UniProtKB-KW"/>
</dbReference>
<evidence type="ECO:0000256" key="1">
    <source>
        <dbReference type="ARBA" id="ARBA00008000"/>
    </source>
</evidence>
<evidence type="ECO:0000256" key="7">
    <source>
        <dbReference type="PIRSR" id="PIRSR625650-3"/>
    </source>
</evidence>
<dbReference type="GO" id="GO:0071949">
    <property type="term" value="F:FAD binding"/>
    <property type="evidence" value="ECO:0007669"/>
    <property type="project" value="InterPro"/>
</dbReference>
<dbReference type="PANTHER" id="PTHR46568">
    <property type="entry name" value="ALKYLDIHYDROXYACETONEPHOSPHATE SYNTHASE, PEROXISOMAL"/>
    <property type="match status" value="1"/>
</dbReference>
<comment type="similarity">
    <text evidence="1">Belongs to the FAD-binding oxidoreductase/transferase type 4 family.</text>
</comment>
<evidence type="ECO:0000313" key="11">
    <source>
        <dbReference type="Proteomes" id="UP000271678"/>
    </source>
</evidence>
<dbReference type="EMBL" id="RJJQ01000001">
    <property type="protein sequence ID" value="RNI25230.1"/>
    <property type="molecule type" value="Genomic_DNA"/>
</dbReference>
<dbReference type="PANTHER" id="PTHR46568:SF1">
    <property type="entry name" value="ALKYLDIHYDROXYACETONEPHOSPHATE SYNTHASE, PEROXISOMAL"/>
    <property type="match status" value="1"/>
</dbReference>
<dbReference type="Pfam" id="PF02913">
    <property type="entry name" value="FAD-oxidase_C"/>
    <property type="match status" value="1"/>
</dbReference>
<dbReference type="PROSITE" id="PS51387">
    <property type="entry name" value="FAD_PCMH"/>
    <property type="match status" value="1"/>
</dbReference>
<evidence type="ECO:0000256" key="5">
    <source>
        <dbReference type="PIRSR" id="PIRSR625650-1"/>
    </source>
</evidence>
<dbReference type="OrthoDB" id="9811557at2"/>
<reference evidence="10 11" key="1">
    <citation type="submission" date="2018-11" db="EMBL/GenBank/DDBJ databases">
        <title>Draft genome of Simplicispira Flexivirga sp. BO-16.</title>
        <authorList>
            <person name="Im W.T."/>
        </authorList>
    </citation>
    <scope>NUCLEOTIDE SEQUENCE [LARGE SCALE GENOMIC DNA]</scope>
    <source>
        <strain evidence="10 11">BO-16</strain>
    </source>
</reference>
<dbReference type="Proteomes" id="UP000271678">
    <property type="component" value="Unassembled WGS sequence"/>
</dbReference>
<keyword evidence="3 7" id="KW-0274">FAD</keyword>
<evidence type="ECO:0000256" key="6">
    <source>
        <dbReference type="PIRSR" id="PIRSR625650-2"/>
    </source>
</evidence>
<feature type="binding site" evidence="6">
    <location>
        <position position="384"/>
    </location>
    <ligand>
        <name>substrate</name>
    </ligand>
</feature>
<dbReference type="GO" id="GO:0008609">
    <property type="term" value="F:alkylglycerone-phosphate synthase activity"/>
    <property type="evidence" value="ECO:0007669"/>
    <property type="project" value="InterPro"/>
</dbReference>
<evidence type="ECO:0000256" key="2">
    <source>
        <dbReference type="ARBA" id="ARBA00022630"/>
    </source>
</evidence>
<evidence type="ECO:0000259" key="9">
    <source>
        <dbReference type="PROSITE" id="PS51387"/>
    </source>
</evidence>
<proteinExistence type="inferred from homology"/>
<comment type="cofactor">
    <cofactor evidence="7">
        <name>FAD</name>
        <dbReference type="ChEBI" id="CHEBI:57692"/>
    </cofactor>
</comment>
<comment type="caution">
    <text evidence="10">The sequence shown here is derived from an EMBL/GenBank/DDBJ whole genome shotgun (WGS) entry which is preliminary data.</text>
</comment>
<dbReference type="AlphaFoldDB" id="A0A3M9MI27"/>
<keyword evidence="2" id="KW-0285">Flavoprotein</keyword>